<evidence type="ECO:0000256" key="5">
    <source>
        <dbReference type="SAM" id="MobiDB-lite"/>
    </source>
</evidence>
<proteinExistence type="predicted"/>
<feature type="transmembrane region" description="Helical" evidence="6">
    <location>
        <begin position="254"/>
        <end position="277"/>
    </location>
</feature>
<dbReference type="PANTHER" id="PTHR43310:SF1">
    <property type="entry name" value="SULFATE TRANSPORTER YBAR-RELATED"/>
    <property type="match status" value="1"/>
</dbReference>
<feature type="transmembrane region" description="Helical" evidence="6">
    <location>
        <begin position="469"/>
        <end position="495"/>
    </location>
</feature>
<gene>
    <name evidence="8" type="ORF">PAUS00366_LOCUS3807</name>
</gene>
<feature type="transmembrane region" description="Helical" evidence="6">
    <location>
        <begin position="385"/>
        <end position="407"/>
    </location>
</feature>
<dbReference type="InterPro" id="IPR002645">
    <property type="entry name" value="STAS_dom"/>
</dbReference>
<feature type="transmembrane region" description="Helical" evidence="6">
    <location>
        <begin position="189"/>
        <end position="206"/>
    </location>
</feature>
<evidence type="ECO:0000256" key="4">
    <source>
        <dbReference type="ARBA" id="ARBA00023136"/>
    </source>
</evidence>
<dbReference type="InterPro" id="IPR036513">
    <property type="entry name" value="STAS_dom_sf"/>
</dbReference>
<protein>
    <recommendedName>
        <fullName evidence="7">STAS domain-containing protein</fullName>
    </recommendedName>
</protein>
<dbReference type="CDD" id="cd07042">
    <property type="entry name" value="STAS_SulP_like_sulfate_transporter"/>
    <property type="match status" value="1"/>
</dbReference>
<evidence type="ECO:0000256" key="1">
    <source>
        <dbReference type="ARBA" id="ARBA00004141"/>
    </source>
</evidence>
<dbReference type="AlphaFoldDB" id="A0A7S4ACI9"/>
<feature type="transmembrane region" description="Helical" evidence="6">
    <location>
        <begin position="218"/>
        <end position="248"/>
    </location>
</feature>
<feature type="compositionally biased region" description="Low complexity" evidence="5">
    <location>
        <begin position="85"/>
        <end position="94"/>
    </location>
</feature>
<dbReference type="SUPFAM" id="SSF52091">
    <property type="entry name" value="SpoIIaa-like"/>
    <property type="match status" value="1"/>
</dbReference>
<feature type="transmembrane region" description="Helical" evidence="6">
    <location>
        <begin position="427"/>
        <end position="449"/>
    </location>
</feature>
<evidence type="ECO:0000313" key="8">
    <source>
        <dbReference type="EMBL" id="CAE0711080.1"/>
    </source>
</evidence>
<keyword evidence="3 6" id="KW-1133">Transmembrane helix</keyword>
<evidence type="ECO:0000256" key="3">
    <source>
        <dbReference type="ARBA" id="ARBA00022989"/>
    </source>
</evidence>
<comment type="subcellular location">
    <subcellularLocation>
        <location evidence="1">Membrane</location>
        <topology evidence="1">Multi-pass membrane protein</topology>
    </subcellularLocation>
</comment>
<feature type="transmembrane region" description="Helical" evidence="6">
    <location>
        <begin position="162"/>
        <end position="183"/>
    </location>
</feature>
<organism evidence="8">
    <name type="scientific">Pseudo-nitzschia australis</name>
    <dbReference type="NCBI Taxonomy" id="44445"/>
    <lineage>
        <taxon>Eukaryota</taxon>
        <taxon>Sar</taxon>
        <taxon>Stramenopiles</taxon>
        <taxon>Ochrophyta</taxon>
        <taxon>Bacillariophyta</taxon>
        <taxon>Bacillariophyceae</taxon>
        <taxon>Bacillariophycidae</taxon>
        <taxon>Bacillariales</taxon>
        <taxon>Bacillariaceae</taxon>
        <taxon>Pseudo-nitzschia</taxon>
    </lineage>
</organism>
<reference evidence="8" key="1">
    <citation type="submission" date="2021-01" db="EMBL/GenBank/DDBJ databases">
        <authorList>
            <person name="Corre E."/>
            <person name="Pelletier E."/>
            <person name="Niang G."/>
            <person name="Scheremetjew M."/>
            <person name="Finn R."/>
            <person name="Kale V."/>
            <person name="Holt S."/>
            <person name="Cochrane G."/>
            <person name="Meng A."/>
            <person name="Brown T."/>
            <person name="Cohen L."/>
        </authorList>
    </citation>
    <scope>NUCLEOTIDE SEQUENCE</scope>
    <source>
        <strain evidence="8">10249 10 AB</strain>
    </source>
</reference>
<feature type="transmembrane region" description="Helical" evidence="6">
    <location>
        <begin position="289"/>
        <end position="315"/>
    </location>
</feature>
<evidence type="ECO:0000256" key="2">
    <source>
        <dbReference type="ARBA" id="ARBA00022692"/>
    </source>
</evidence>
<keyword evidence="2 6" id="KW-0812">Transmembrane</keyword>
<dbReference type="PROSITE" id="PS50801">
    <property type="entry name" value="STAS"/>
    <property type="match status" value="1"/>
</dbReference>
<name>A0A7S4ACI9_9STRA</name>
<feature type="domain" description="STAS" evidence="7">
    <location>
        <begin position="580"/>
        <end position="655"/>
    </location>
</feature>
<dbReference type="PANTHER" id="PTHR43310">
    <property type="entry name" value="SULFATE TRANSPORTER YBAR-RELATED"/>
    <property type="match status" value="1"/>
</dbReference>
<keyword evidence="4 6" id="KW-0472">Membrane</keyword>
<dbReference type="GO" id="GO:0016020">
    <property type="term" value="C:membrane"/>
    <property type="evidence" value="ECO:0007669"/>
    <property type="project" value="UniProtKB-SubCell"/>
</dbReference>
<accession>A0A7S4ACI9</accession>
<dbReference type="InterPro" id="IPR011547">
    <property type="entry name" value="SLC26A/SulP_dom"/>
</dbReference>
<sequence length="682" mass="71477">MKTVVRISTTRAVALFVAVVHLGWLSHNGKLPSYGYYCADAFKETHGPFFSQRQVSSSLSPTSLLLLDGKPRSGRHFGKNPLFVSGGSSSSGNDAADRGGGSQLQPSTTTPLSQIESLRSLAKSLNFFGSKQQQQSTGGAKEAIEKDNANGNQQKGVYAKSLAAGLAVSLAMIPEAISFSYVAGVSPLVGLWTTVLLGFVAAAFGGRPGICSSASGACSVVVAPLCAAMGAPYLSVCALLAGILQIVFRSTGKFIRLVPHPVMLGFVNGLTVVMIRAQLGHFRDASSGAFLSLSSAAGQSMIGLSVLTAALVRLIPKVPALKSIPPTLGAVTLCSVLQKLLKLPGVKTLADVSGADTFRGGWSVLPKLSMWPSTVPFSLETLKIVLPYAITMAAVGAIESLLTVQLVDGIMEDGSSSTKQECIGQGLGNIAAGLTGGIGGCALLGQSIINVESGGGFSRLSGMSVSVFLALGILAGAPLLANIPIAALVGVMFTVCQSTFSWSSLRIIHKIPRLDAFVIFLVSFVTVRDDLAKAVVVGTVASALGFAWKQSTEITSTNSSIATTMEGKGRGKKVAPWKSYHVKGPLFFGSVTSFSGLFSNVREDPSDVVIDFTNARVYDHSALEAIHNIADKYNEVGKKVHLRHLSEDCSRLLNRLHGDDSPYELIIESDPRTDPYYSVATN</sequence>
<dbReference type="EMBL" id="HBIX01004811">
    <property type="protein sequence ID" value="CAE0711080.1"/>
    <property type="molecule type" value="Transcribed_RNA"/>
</dbReference>
<evidence type="ECO:0000259" key="7">
    <source>
        <dbReference type="PROSITE" id="PS50801"/>
    </source>
</evidence>
<dbReference type="Pfam" id="PF01740">
    <property type="entry name" value="STAS"/>
    <property type="match status" value="1"/>
</dbReference>
<dbReference type="Gene3D" id="3.30.750.24">
    <property type="entry name" value="STAS domain"/>
    <property type="match status" value="1"/>
</dbReference>
<dbReference type="Pfam" id="PF00916">
    <property type="entry name" value="Sulfate_transp"/>
    <property type="match status" value="1"/>
</dbReference>
<dbReference type="InterPro" id="IPR052706">
    <property type="entry name" value="Membrane-Transporter-like"/>
</dbReference>
<evidence type="ECO:0000256" key="6">
    <source>
        <dbReference type="SAM" id="Phobius"/>
    </source>
</evidence>
<feature type="region of interest" description="Disordered" evidence="5">
    <location>
        <begin position="78"/>
        <end position="109"/>
    </location>
</feature>